<dbReference type="Proteomes" id="UP000244902">
    <property type="component" value="Chromosome"/>
</dbReference>
<keyword evidence="2" id="KW-0805">Transcription regulation</keyword>
<evidence type="ECO:0000256" key="4">
    <source>
        <dbReference type="ARBA" id="ARBA00023163"/>
    </source>
</evidence>
<dbReference type="SUPFAM" id="SSF53850">
    <property type="entry name" value="Periplasmic binding protein-like II"/>
    <property type="match status" value="1"/>
</dbReference>
<keyword evidence="3" id="KW-0238">DNA-binding</keyword>
<evidence type="ECO:0000256" key="2">
    <source>
        <dbReference type="ARBA" id="ARBA00023015"/>
    </source>
</evidence>
<reference evidence="6 7" key="1">
    <citation type="submission" date="2017-06" db="EMBL/GenBank/DDBJ databases">
        <title>Azoarcus sp. TSNA42 complete genome sequence.</title>
        <authorList>
            <person name="Woo J.-H."/>
            <person name="Kim H.-S."/>
        </authorList>
    </citation>
    <scope>NUCLEOTIDE SEQUENCE [LARGE SCALE GENOMIC DNA]</scope>
    <source>
        <strain evidence="6 7">TSNA42</strain>
    </source>
</reference>
<name>A0A2U8H7Y4_9RHOO</name>
<dbReference type="Gene3D" id="3.40.190.290">
    <property type="match status" value="1"/>
</dbReference>
<evidence type="ECO:0000256" key="1">
    <source>
        <dbReference type="ARBA" id="ARBA00009437"/>
    </source>
</evidence>
<dbReference type="GO" id="GO:0043565">
    <property type="term" value="F:sequence-specific DNA binding"/>
    <property type="evidence" value="ECO:0007669"/>
    <property type="project" value="TreeGrafter"/>
</dbReference>
<dbReference type="GO" id="GO:0006351">
    <property type="term" value="P:DNA-templated transcription"/>
    <property type="evidence" value="ECO:0007669"/>
    <property type="project" value="TreeGrafter"/>
</dbReference>
<gene>
    <name evidence="6" type="ORF">CEW87_02690</name>
</gene>
<evidence type="ECO:0000259" key="5">
    <source>
        <dbReference type="PROSITE" id="PS50931"/>
    </source>
</evidence>
<evidence type="ECO:0000313" key="6">
    <source>
        <dbReference type="EMBL" id="AWI81871.1"/>
    </source>
</evidence>
<dbReference type="PANTHER" id="PTHR30537">
    <property type="entry name" value="HTH-TYPE TRANSCRIPTIONAL REGULATOR"/>
    <property type="match status" value="1"/>
</dbReference>
<feature type="domain" description="HTH lysR-type" evidence="5">
    <location>
        <begin position="1"/>
        <end position="58"/>
    </location>
</feature>
<dbReference type="Pfam" id="PF00126">
    <property type="entry name" value="HTH_1"/>
    <property type="match status" value="1"/>
</dbReference>
<organism evidence="6 7">
    <name type="scientific">Parazoarcus communis</name>
    <dbReference type="NCBI Taxonomy" id="41977"/>
    <lineage>
        <taxon>Bacteria</taxon>
        <taxon>Pseudomonadati</taxon>
        <taxon>Pseudomonadota</taxon>
        <taxon>Betaproteobacteria</taxon>
        <taxon>Rhodocyclales</taxon>
        <taxon>Zoogloeaceae</taxon>
        <taxon>Parazoarcus</taxon>
    </lineage>
</organism>
<dbReference type="InterPro" id="IPR005119">
    <property type="entry name" value="LysR_subst-bd"/>
</dbReference>
<comment type="similarity">
    <text evidence="1">Belongs to the LysR transcriptional regulatory family.</text>
</comment>
<dbReference type="AlphaFoldDB" id="A0A2U8H7Y4"/>
<dbReference type="GO" id="GO:0003700">
    <property type="term" value="F:DNA-binding transcription factor activity"/>
    <property type="evidence" value="ECO:0007669"/>
    <property type="project" value="InterPro"/>
</dbReference>
<evidence type="ECO:0000256" key="3">
    <source>
        <dbReference type="ARBA" id="ARBA00023125"/>
    </source>
</evidence>
<dbReference type="EMBL" id="CP022188">
    <property type="protein sequence ID" value="AWI81871.1"/>
    <property type="molecule type" value="Genomic_DNA"/>
</dbReference>
<accession>A0A2U8H7Y4</accession>
<protein>
    <submittedName>
        <fullName evidence="6">LysR family transcriptional regulator</fullName>
    </submittedName>
</protein>
<dbReference type="InterPro" id="IPR058163">
    <property type="entry name" value="LysR-type_TF_proteobact-type"/>
</dbReference>
<dbReference type="Pfam" id="PF03466">
    <property type="entry name" value="LysR_substrate"/>
    <property type="match status" value="1"/>
</dbReference>
<dbReference type="OrthoDB" id="8579932at2"/>
<dbReference type="Gene3D" id="1.10.10.10">
    <property type="entry name" value="Winged helix-like DNA-binding domain superfamily/Winged helix DNA-binding domain"/>
    <property type="match status" value="1"/>
</dbReference>
<dbReference type="PANTHER" id="PTHR30537:SF3">
    <property type="entry name" value="TRANSCRIPTIONAL REGULATORY PROTEIN"/>
    <property type="match status" value="1"/>
</dbReference>
<keyword evidence="4" id="KW-0804">Transcription</keyword>
<sequence>MQWEDVRYFLALTREGSLSGAARKLVVEHSTVARRVESLEQAIGLRLFDRLPRGWQLTAEGEGLVGLAERMEDEAFAFERAAIGTGSLSGTVRVSLPPSLANVFLVPRIAARHADWGGITLELVGDLREVNLSRREADLAVRLGRPQDPGLVVRSLGKIGFGLYAHVDYVRKHDEGDWTFIGLDDSLRHQPHQIWLEQYAGQRSFVLRSNDQIALLGAARAGLGVACLAHYLAGSDTSLAQVTTAEPVPSREIWLVLHADVRRSPRVRAIADLITSLCEEDAGFLAGPR</sequence>
<dbReference type="InterPro" id="IPR036390">
    <property type="entry name" value="WH_DNA-bd_sf"/>
</dbReference>
<dbReference type="SUPFAM" id="SSF46785">
    <property type="entry name" value="Winged helix' DNA-binding domain"/>
    <property type="match status" value="1"/>
</dbReference>
<proteinExistence type="inferred from homology"/>
<dbReference type="InterPro" id="IPR000847">
    <property type="entry name" value="LysR_HTH_N"/>
</dbReference>
<dbReference type="InterPro" id="IPR036388">
    <property type="entry name" value="WH-like_DNA-bd_sf"/>
</dbReference>
<dbReference type="PROSITE" id="PS50931">
    <property type="entry name" value="HTH_LYSR"/>
    <property type="match status" value="1"/>
</dbReference>
<evidence type="ECO:0000313" key="7">
    <source>
        <dbReference type="Proteomes" id="UP000244902"/>
    </source>
</evidence>